<evidence type="ECO:0000313" key="1">
    <source>
        <dbReference type="EMBL" id="KAF4080008.1"/>
    </source>
</evidence>
<comment type="caution">
    <text evidence="1">The sequence shown here is derived from an EMBL/GenBank/DDBJ whole genome shotgun (WGS) entry which is preliminary data.</text>
</comment>
<organism evidence="1 2">
    <name type="scientific">Ameiurus melas</name>
    <name type="common">Black bullhead</name>
    <name type="synonym">Silurus melas</name>
    <dbReference type="NCBI Taxonomy" id="219545"/>
    <lineage>
        <taxon>Eukaryota</taxon>
        <taxon>Metazoa</taxon>
        <taxon>Chordata</taxon>
        <taxon>Craniata</taxon>
        <taxon>Vertebrata</taxon>
        <taxon>Euteleostomi</taxon>
        <taxon>Actinopterygii</taxon>
        <taxon>Neopterygii</taxon>
        <taxon>Teleostei</taxon>
        <taxon>Ostariophysi</taxon>
        <taxon>Siluriformes</taxon>
        <taxon>Ictaluridae</taxon>
        <taxon>Ameiurus</taxon>
    </lineage>
</organism>
<protein>
    <submittedName>
        <fullName evidence="1">Uncharacterized protein</fullName>
    </submittedName>
</protein>
<gene>
    <name evidence="1" type="ORF">AMELA_G00165540</name>
</gene>
<dbReference type="AlphaFoldDB" id="A0A7J6AEV9"/>
<sequence length="101" mass="11177">MPSTPTLLGPTVALCNNAATTKTKRARLSEAICAVKPPNPTVIGRHFENVSRAKHRNKSSAQQSNHPISQALREKILLQKEVTEMVDFFISIVIYTSILLH</sequence>
<accession>A0A7J6AEV9</accession>
<name>A0A7J6AEV9_AMEME</name>
<dbReference type="EMBL" id="JAAGNN010000014">
    <property type="protein sequence ID" value="KAF4080008.1"/>
    <property type="molecule type" value="Genomic_DNA"/>
</dbReference>
<reference evidence="1 2" key="1">
    <citation type="submission" date="2020-02" db="EMBL/GenBank/DDBJ databases">
        <title>A chromosome-scale genome assembly of the black bullhead catfish (Ameiurus melas).</title>
        <authorList>
            <person name="Wen M."/>
            <person name="Zham M."/>
            <person name="Cabau C."/>
            <person name="Klopp C."/>
            <person name="Donnadieu C."/>
            <person name="Roques C."/>
            <person name="Bouchez O."/>
            <person name="Lampietro C."/>
            <person name="Jouanno E."/>
            <person name="Herpin A."/>
            <person name="Louis A."/>
            <person name="Berthelot C."/>
            <person name="Parey E."/>
            <person name="Roest-Crollius H."/>
            <person name="Braasch I."/>
            <person name="Postlethwait J."/>
            <person name="Robinson-Rechavi M."/>
            <person name="Echchiki A."/>
            <person name="Begum T."/>
            <person name="Montfort J."/>
            <person name="Schartl M."/>
            <person name="Bobe J."/>
            <person name="Guiguen Y."/>
        </authorList>
    </citation>
    <scope>NUCLEOTIDE SEQUENCE [LARGE SCALE GENOMIC DNA]</scope>
    <source>
        <strain evidence="1">M_S1</strain>
        <tissue evidence="1">Blood</tissue>
    </source>
</reference>
<proteinExistence type="predicted"/>
<keyword evidence="2" id="KW-1185">Reference proteome</keyword>
<dbReference type="Proteomes" id="UP000593565">
    <property type="component" value="Unassembled WGS sequence"/>
</dbReference>
<evidence type="ECO:0000313" key="2">
    <source>
        <dbReference type="Proteomes" id="UP000593565"/>
    </source>
</evidence>